<evidence type="ECO:0000256" key="1">
    <source>
        <dbReference type="ARBA" id="ARBA00006442"/>
    </source>
</evidence>
<keyword evidence="3" id="KW-0274">FAD</keyword>
<dbReference type="PRINTS" id="PR00368">
    <property type="entry name" value="FADPNR"/>
</dbReference>
<proteinExistence type="inferred from homology"/>
<dbReference type="Proteomes" id="UP000247409">
    <property type="component" value="Unassembled WGS sequence"/>
</dbReference>
<dbReference type="Gene3D" id="3.50.50.100">
    <property type="match status" value="1"/>
</dbReference>
<dbReference type="AlphaFoldDB" id="A0A2V3J1C6"/>
<evidence type="ECO:0000256" key="3">
    <source>
        <dbReference type="ARBA" id="ARBA00022827"/>
    </source>
</evidence>
<sequence length="379" mass="40721">MHLLIIGGGLAGLAAAHTIHRSAAKDDTLTITVVEPKAYIEVPWATLRAFFDCRVSETCTMPMSNFLAKHPKVTHIRAKVTSLTKSEVTLDNGQKLSFDVCLLATGARKSLDILNAYVSASTSDSEEQALESRRDALAATGKNMFAASSILIIGGGAIGTELAADIAGFSAMQNGPKPSVTLVHSGNHLVPELRAKGATKVLNMVKDMGVKVHLQEKAIEKDGKWFLESSDQPIEADLVIKTTGVYPINDFMKVGLSHSLDDRGWVKVDDHFRVPGTEGRIFAVGDCCDALQKTGVNAMGSKTAVAKNIIKTLRALRQNMSPDFLTGLATKAEGPPVFLITVGPKKGLAQTPFGALTWPLPQLKNRTMFIFRAKMELGL</sequence>
<dbReference type="PANTHER" id="PTHR43735:SF3">
    <property type="entry name" value="FERROPTOSIS SUPPRESSOR PROTEIN 1"/>
    <property type="match status" value="1"/>
</dbReference>
<name>A0A2V3J1C6_9FLOR</name>
<dbReference type="STRING" id="448386.A0A2V3J1C6"/>
<dbReference type="PRINTS" id="PR00469">
    <property type="entry name" value="PNDRDTASEII"/>
</dbReference>
<evidence type="ECO:0000313" key="8">
    <source>
        <dbReference type="Proteomes" id="UP000247409"/>
    </source>
</evidence>
<evidence type="ECO:0000259" key="6">
    <source>
        <dbReference type="Pfam" id="PF07992"/>
    </source>
</evidence>
<dbReference type="SUPFAM" id="SSF51905">
    <property type="entry name" value="FAD/NAD(P)-binding domain"/>
    <property type="match status" value="1"/>
</dbReference>
<evidence type="ECO:0000256" key="4">
    <source>
        <dbReference type="ARBA" id="ARBA00023002"/>
    </source>
</evidence>
<keyword evidence="4" id="KW-0560">Oxidoreductase</keyword>
<keyword evidence="5" id="KW-0732">Signal</keyword>
<comment type="similarity">
    <text evidence="1">Belongs to the FAD-dependent oxidoreductase family.</text>
</comment>
<dbReference type="GO" id="GO:0004174">
    <property type="term" value="F:electron-transferring-flavoprotein dehydrogenase activity"/>
    <property type="evidence" value="ECO:0007669"/>
    <property type="project" value="TreeGrafter"/>
</dbReference>
<organism evidence="7 8">
    <name type="scientific">Gracilariopsis chorda</name>
    <dbReference type="NCBI Taxonomy" id="448386"/>
    <lineage>
        <taxon>Eukaryota</taxon>
        <taxon>Rhodophyta</taxon>
        <taxon>Florideophyceae</taxon>
        <taxon>Rhodymeniophycidae</taxon>
        <taxon>Gracilariales</taxon>
        <taxon>Gracilariaceae</taxon>
        <taxon>Gracilariopsis</taxon>
    </lineage>
</organism>
<dbReference type="Pfam" id="PF07992">
    <property type="entry name" value="Pyr_redox_2"/>
    <property type="match status" value="1"/>
</dbReference>
<dbReference type="GO" id="GO:0050660">
    <property type="term" value="F:flavin adenine dinucleotide binding"/>
    <property type="evidence" value="ECO:0007669"/>
    <property type="project" value="TreeGrafter"/>
</dbReference>
<dbReference type="PANTHER" id="PTHR43735">
    <property type="entry name" value="APOPTOSIS-INDUCING FACTOR 1"/>
    <property type="match status" value="1"/>
</dbReference>
<dbReference type="EMBL" id="NBIV01000027">
    <property type="protein sequence ID" value="PXF47190.1"/>
    <property type="molecule type" value="Genomic_DNA"/>
</dbReference>
<keyword evidence="8" id="KW-1185">Reference proteome</keyword>
<dbReference type="OrthoDB" id="4865at2759"/>
<evidence type="ECO:0000256" key="2">
    <source>
        <dbReference type="ARBA" id="ARBA00022630"/>
    </source>
</evidence>
<feature type="signal peptide" evidence="5">
    <location>
        <begin position="1"/>
        <end position="16"/>
    </location>
</feature>
<feature type="domain" description="FAD/NAD(P)-binding" evidence="6">
    <location>
        <begin position="2"/>
        <end position="294"/>
    </location>
</feature>
<evidence type="ECO:0000313" key="7">
    <source>
        <dbReference type="EMBL" id="PXF47190.1"/>
    </source>
</evidence>
<dbReference type="InterPro" id="IPR023753">
    <property type="entry name" value="FAD/NAD-binding_dom"/>
</dbReference>
<reference evidence="7 8" key="1">
    <citation type="journal article" date="2018" name="Mol. Biol. Evol.">
        <title>Analysis of the draft genome of the red seaweed Gracilariopsis chorda provides insights into genome size evolution in Rhodophyta.</title>
        <authorList>
            <person name="Lee J."/>
            <person name="Yang E.C."/>
            <person name="Graf L."/>
            <person name="Yang J.H."/>
            <person name="Qiu H."/>
            <person name="Zel Zion U."/>
            <person name="Chan C.X."/>
            <person name="Stephens T.G."/>
            <person name="Weber A.P.M."/>
            <person name="Boo G.H."/>
            <person name="Boo S.M."/>
            <person name="Kim K.M."/>
            <person name="Shin Y."/>
            <person name="Jung M."/>
            <person name="Lee S.J."/>
            <person name="Yim H.S."/>
            <person name="Lee J.H."/>
            <person name="Bhattacharya D."/>
            <person name="Yoon H.S."/>
        </authorList>
    </citation>
    <scope>NUCLEOTIDE SEQUENCE [LARGE SCALE GENOMIC DNA]</scope>
    <source>
        <strain evidence="7 8">SKKU-2015</strain>
        <tissue evidence="7">Whole body</tissue>
    </source>
</reference>
<dbReference type="InterPro" id="IPR036188">
    <property type="entry name" value="FAD/NAD-bd_sf"/>
</dbReference>
<evidence type="ECO:0000256" key="5">
    <source>
        <dbReference type="SAM" id="SignalP"/>
    </source>
</evidence>
<protein>
    <submittedName>
        <fullName evidence="7">Apoptosis-inducing factor-like</fullName>
    </submittedName>
</protein>
<dbReference type="GO" id="GO:0005737">
    <property type="term" value="C:cytoplasm"/>
    <property type="evidence" value="ECO:0007669"/>
    <property type="project" value="TreeGrafter"/>
</dbReference>
<gene>
    <name evidence="7" type="ORF">BWQ96_02965</name>
</gene>
<comment type="caution">
    <text evidence="7">The sequence shown here is derived from an EMBL/GenBank/DDBJ whole genome shotgun (WGS) entry which is preliminary data.</text>
</comment>
<feature type="chain" id="PRO_5016150372" evidence="5">
    <location>
        <begin position="17"/>
        <end position="379"/>
    </location>
</feature>
<accession>A0A2V3J1C6</accession>
<keyword evidence="2" id="KW-0285">Flavoprotein</keyword>